<comment type="caution">
    <text evidence="2">The sequence shown here is derived from an EMBL/GenBank/DDBJ whole genome shotgun (WGS) entry which is preliminary data.</text>
</comment>
<organism evidence="2">
    <name type="scientific">bioreactor metagenome</name>
    <dbReference type="NCBI Taxonomy" id="1076179"/>
    <lineage>
        <taxon>unclassified sequences</taxon>
        <taxon>metagenomes</taxon>
        <taxon>ecological metagenomes</taxon>
    </lineage>
</organism>
<keyword evidence="1" id="KW-0472">Membrane</keyword>
<evidence type="ECO:0000256" key="1">
    <source>
        <dbReference type="SAM" id="Phobius"/>
    </source>
</evidence>
<name>A0A644WYA4_9ZZZZ</name>
<sequence length="462" mass="54514">MNKVIKLLIGLGLLTFVNFSALQLFSQEIIISQNQFKSKLYNLNYYIKTAIDDKSKLLYVYSGDTLITINLSKFSELGRFKLKLPDLQEVSNEVLFPKFLKGELYFVHNQGGYLFRLNNDSLVRVDNSFNHKMQCDASILVRDDTLYKFGGYGFWSNRNFFTYFNYSTKEWDVVQPFNQEVPPGVSFADTYIDKNKIYVFNGLYQDEWDYHKIKELDQIWVFDFSSGIWKYLGKRKISASNYKMKISGENYFIMMDKTSLFKLDFPKNRTYIYRSSSLSSSIVANSIYYSGYMYLFTANSSSDSPIILQKVKEDMLLQELKDVKRIYISPNRIYYLLLIIILIPFLGLIFWINYKRNKNNKRIILKDGEIKYQKLVKKIDDTSYKILKALLDKNELDTNGLLELIDNKDLHYSHRTRVLHQLITELNLKLTLLTGINEDFILVKKSELDKRIKSYYLNKSMF</sequence>
<dbReference type="SUPFAM" id="SSF117281">
    <property type="entry name" value="Kelch motif"/>
    <property type="match status" value="1"/>
</dbReference>
<gene>
    <name evidence="2" type="ORF">SDC9_53327</name>
</gene>
<keyword evidence="1" id="KW-0812">Transmembrane</keyword>
<accession>A0A644WYA4</accession>
<dbReference type="InterPro" id="IPR015915">
    <property type="entry name" value="Kelch-typ_b-propeller"/>
</dbReference>
<dbReference type="AlphaFoldDB" id="A0A644WYA4"/>
<evidence type="ECO:0000313" key="2">
    <source>
        <dbReference type="EMBL" id="MPM07023.1"/>
    </source>
</evidence>
<protein>
    <submittedName>
        <fullName evidence="2">Uncharacterized protein</fullName>
    </submittedName>
</protein>
<keyword evidence="1" id="KW-1133">Transmembrane helix</keyword>
<feature type="transmembrane region" description="Helical" evidence="1">
    <location>
        <begin position="333"/>
        <end position="354"/>
    </location>
</feature>
<proteinExistence type="predicted"/>
<reference evidence="2" key="1">
    <citation type="submission" date="2019-08" db="EMBL/GenBank/DDBJ databases">
        <authorList>
            <person name="Kucharzyk K."/>
            <person name="Murdoch R.W."/>
            <person name="Higgins S."/>
            <person name="Loffler F."/>
        </authorList>
    </citation>
    <scope>NUCLEOTIDE SEQUENCE</scope>
</reference>
<dbReference type="EMBL" id="VSSQ01001291">
    <property type="protein sequence ID" value="MPM07023.1"/>
    <property type="molecule type" value="Genomic_DNA"/>
</dbReference>
<dbReference type="Gene3D" id="2.120.10.80">
    <property type="entry name" value="Kelch-type beta propeller"/>
    <property type="match status" value="1"/>
</dbReference>